<accession>A0AAV5WQC8</accession>
<feature type="non-terminal residue" evidence="7">
    <location>
        <position position="114"/>
    </location>
</feature>
<reference evidence="7" key="1">
    <citation type="submission" date="2023-10" db="EMBL/GenBank/DDBJ databases">
        <title>Genome assembly of Pristionchus species.</title>
        <authorList>
            <person name="Yoshida K."/>
            <person name="Sommer R.J."/>
        </authorList>
    </citation>
    <scope>NUCLEOTIDE SEQUENCE</scope>
    <source>
        <strain evidence="7">RS5133</strain>
    </source>
</reference>
<evidence type="ECO:0000256" key="3">
    <source>
        <dbReference type="ARBA" id="ARBA00022692"/>
    </source>
</evidence>
<dbReference type="PANTHER" id="PTHR31552">
    <property type="entry name" value="SERPENTINE RECEPTOR CLASS GAMMA"/>
    <property type="match status" value="1"/>
</dbReference>
<keyword evidence="4 6" id="KW-1133">Transmembrane helix</keyword>
<gene>
    <name evidence="7" type="ORF">PFISCL1PPCAC_25127</name>
</gene>
<evidence type="ECO:0000256" key="6">
    <source>
        <dbReference type="RuleBase" id="RU280813"/>
    </source>
</evidence>
<evidence type="ECO:0000313" key="7">
    <source>
        <dbReference type="EMBL" id="GMT33830.1"/>
    </source>
</evidence>
<evidence type="ECO:0000313" key="8">
    <source>
        <dbReference type="Proteomes" id="UP001432322"/>
    </source>
</evidence>
<dbReference type="GO" id="GO:0007606">
    <property type="term" value="P:sensory perception of chemical stimulus"/>
    <property type="evidence" value="ECO:0007669"/>
    <property type="project" value="UniProtKB-UniRule"/>
</dbReference>
<evidence type="ECO:0000256" key="4">
    <source>
        <dbReference type="ARBA" id="ARBA00022989"/>
    </source>
</evidence>
<dbReference type="Pfam" id="PF02118">
    <property type="entry name" value="Srg"/>
    <property type="match status" value="1"/>
</dbReference>
<sequence length="114" mass="13270">NIIFASYGIPCFAAYILTVISTLSIRKHLTPSFVTIFVLTAFVNCLTYINTWLALRLHQEPLFNFYYHFINWTVVIPIVHQFLIGFFFFAQNINSCLLTIDRFVSIVALNWIDV</sequence>
<comment type="similarity">
    <text evidence="2 6">Belongs to the nematode receptor-like protein srg family.</text>
</comment>
<feature type="non-terminal residue" evidence="7">
    <location>
        <position position="1"/>
    </location>
</feature>
<comment type="caution">
    <text evidence="6">Lacks conserved residue(s) required for the propagation of feature annotation.</text>
</comment>
<dbReference type="InterPro" id="IPR000609">
    <property type="entry name" value="7TM_GPCR_serpentine_rcpt_Srg"/>
</dbReference>
<protein>
    <recommendedName>
        <fullName evidence="6">Serpentine receptor class gamma</fullName>
    </recommendedName>
</protein>
<keyword evidence="5 6" id="KW-0472">Membrane</keyword>
<comment type="subcellular location">
    <subcellularLocation>
        <location evidence="1">Membrane</location>
        <topology evidence="1">Multi-pass membrane protein</topology>
    </subcellularLocation>
</comment>
<evidence type="ECO:0000256" key="1">
    <source>
        <dbReference type="ARBA" id="ARBA00004141"/>
    </source>
</evidence>
<dbReference type="EMBL" id="BTSY01000006">
    <property type="protein sequence ID" value="GMT33830.1"/>
    <property type="molecule type" value="Genomic_DNA"/>
</dbReference>
<evidence type="ECO:0000256" key="5">
    <source>
        <dbReference type="ARBA" id="ARBA00023136"/>
    </source>
</evidence>
<organism evidence="7 8">
    <name type="scientific">Pristionchus fissidentatus</name>
    <dbReference type="NCBI Taxonomy" id="1538716"/>
    <lineage>
        <taxon>Eukaryota</taxon>
        <taxon>Metazoa</taxon>
        <taxon>Ecdysozoa</taxon>
        <taxon>Nematoda</taxon>
        <taxon>Chromadorea</taxon>
        <taxon>Rhabditida</taxon>
        <taxon>Rhabditina</taxon>
        <taxon>Diplogasteromorpha</taxon>
        <taxon>Diplogasteroidea</taxon>
        <taxon>Neodiplogasteridae</taxon>
        <taxon>Pristionchus</taxon>
    </lineage>
</organism>
<dbReference type="GO" id="GO:0016020">
    <property type="term" value="C:membrane"/>
    <property type="evidence" value="ECO:0007669"/>
    <property type="project" value="UniProtKB-SubCell"/>
</dbReference>
<dbReference type="GO" id="GO:0004888">
    <property type="term" value="F:transmembrane signaling receptor activity"/>
    <property type="evidence" value="ECO:0007669"/>
    <property type="project" value="InterPro"/>
</dbReference>
<keyword evidence="3 6" id="KW-0812">Transmembrane</keyword>
<proteinExistence type="inferred from homology"/>
<feature type="transmembrane region" description="Helical" evidence="6">
    <location>
        <begin position="6"/>
        <end position="25"/>
    </location>
</feature>
<feature type="transmembrane region" description="Helical" evidence="6">
    <location>
        <begin position="32"/>
        <end position="49"/>
    </location>
</feature>
<comment type="caution">
    <text evidence="7">The sequence shown here is derived from an EMBL/GenBank/DDBJ whole genome shotgun (WGS) entry which is preliminary data.</text>
</comment>
<name>A0AAV5WQC8_9BILA</name>
<feature type="transmembrane region" description="Helical" evidence="6">
    <location>
        <begin position="69"/>
        <end position="90"/>
    </location>
</feature>
<dbReference type="AlphaFoldDB" id="A0AAV5WQC8"/>
<dbReference type="PANTHER" id="PTHR31552:SF8">
    <property type="entry name" value="SERPENTINE RECEPTOR CLASS GAMMA"/>
    <property type="match status" value="1"/>
</dbReference>
<keyword evidence="8" id="KW-1185">Reference proteome</keyword>
<dbReference type="Proteomes" id="UP001432322">
    <property type="component" value="Unassembled WGS sequence"/>
</dbReference>
<evidence type="ECO:0000256" key="2">
    <source>
        <dbReference type="ARBA" id="ARBA00005692"/>
    </source>
</evidence>